<feature type="region of interest" description="Disordered" evidence="1">
    <location>
        <begin position="35"/>
        <end position="54"/>
    </location>
</feature>
<comment type="caution">
    <text evidence="2">The sequence shown here is derived from an EMBL/GenBank/DDBJ whole genome shotgun (WGS) entry which is preliminary data.</text>
</comment>
<gene>
    <name evidence="2" type="ORF">CR513_32630</name>
</gene>
<feature type="compositionally biased region" description="Basic and acidic residues" evidence="1">
    <location>
        <begin position="158"/>
        <end position="175"/>
    </location>
</feature>
<keyword evidence="3" id="KW-1185">Reference proteome</keyword>
<sequence length="175" mass="19591">MATGLTFRVELDCQHGKCHWVAPCWACVHHVAARPTEASGSRTSQSGRDDSPEPRLLMMAEIIPADPTRKRKVQVAKTKKLFPAQVATMFTAEYESTKEGRVQERTEVILIKKTSVKADPHVHVQVETISAKEDQKQARAKSISVNQGKNRIPSRSDFSTKPRVEFDSRPTRVQG</sequence>
<accession>A0A371G6W8</accession>
<feature type="non-terminal residue" evidence="2">
    <location>
        <position position="1"/>
    </location>
</feature>
<evidence type="ECO:0000256" key="1">
    <source>
        <dbReference type="SAM" id="MobiDB-lite"/>
    </source>
</evidence>
<protein>
    <submittedName>
        <fullName evidence="2">Uncharacterized protein</fullName>
    </submittedName>
</protein>
<evidence type="ECO:0000313" key="2">
    <source>
        <dbReference type="EMBL" id="RDX86083.1"/>
    </source>
</evidence>
<dbReference type="EMBL" id="QJKJ01006615">
    <property type="protein sequence ID" value="RDX86083.1"/>
    <property type="molecule type" value="Genomic_DNA"/>
</dbReference>
<reference evidence="2" key="1">
    <citation type="submission" date="2018-05" db="EMBL/GenBank/DDBJ databases">
        <title>Draft genome of Mucuna pruriens seed.</title>
        <authorList>
            <person name="Nnadi N.E."/>
            <person name="Vos R."/>
            <person name="Hasami M.H."/>
            <person name="Devisetty U.K."/>
            <person name="Aguiy J.C."/>
        </authorList>
    </citation>
    <scope>NUCLEOTIDE SEQUENCE [LARGE SCALE GENOMIC DNA]</scope>
    <source>
        <strain evidence="2">JCA_2017</strain>
    </source>
</reference>
<dbReference type="AlphaFoldDB" id="A0A371G6W8"/>
<proteinExistence type="predicted"/>
<organism evidence="2 3">
    <name type="scientific">Mucuna pruriens</name>
    <name type="common">Velvet bean</name>
    <name type="synonym">Dolichos pruriens</name>
    <dbReference type="NCBI Taxonomy" id="157652"/>
    <lineage>
        <taxon>Eukaryota</taxon>
        <taxon>Viridiplantae</taxon>
        <taxon>Streptophyta</taxon>
        <taxon>Embryophyta</taxon>
        <taxon>Tracheophyta</taxon>
        <taxon>Spermatophyta</taxon>
        <taxon>Magnoliopsida</taxon>
        <taxon>eudicotyledons</taxon>
        <taxon>Gunneridae</taxon>
        <taxon>Pentapetalae</taxon>
        <taxon>rosids</taxon>
        <taxon>fabids</taxon>
        <taxon>Fabales</taxon>
        <taxon>Fabaceae</taxon>
        <taxon>Papilionoideae</taxon>
        <taxon>50 kb inversion clade</taxon>
        <taxon>NPAAA clade</taxon>
        <taxon>indigoferoid/millettioid clade</taxon>
        <taxon>Phaseoleae</taxon>
        <taxon>Mucuna</taxon>
    </lineage>
</organism>
<name>A0A371G6W8_MUCPR</name>
<feature type="region of interest" description="Disordered" evidence="1">
    <location>
        <begin position="131"/>
        <end position="175"/>
    </location>
</feature>
<dbReference type="Proteomes" id="UP000257109">
    <property type="component" value="Unassembled WGS sequence"/>
</dbReference>
<evidence type="ECO:0000313" key="3">
    <source>
        <dbReference type="Proteomes" id="UP000257109"/>
    </source>
</evidence>